<comment type="caution">
    <text evidence="2">The sequence shown here is derived from an EMBL/GenBank/DDBJ whole genome shotgun (WGS) entry which is preliminary data.</text>
</comment>
<proteinExistence type="predicted"/>
<gene>
    <name evidence="2" type="ORF">H6G24_23285</name>
</gene>
<dbReference type="Pfam" id="PF12770">
    <property type="entry name" value="CHAT"/>
    <property type="match status" value="1"/>
</dbReference>
<reference evidence="2 3" key="1">
    <citation type="journal article" date="2020" name="ISME J.">
        <title>Comparative genomics reveals insights into cyanobacterial evolution and habitat adaptation.</title>
        <authorList>
            <person name="Chen M.Y."/>
            <person name="Teng W.K."/>
            <person name="Zhao L."/>
            <person name="Hu C.X."/>
            <person name="Zhou Y.K."/>
            <person name="Han B.P."/>
            <person name="Song L.R."/>
            <person name="Shu W.S."/>
        </authorList>
    </citation>
    <scope>NUCLEOTIDE SEQUENCE [LARGE SCALE GENOMIC DNA]</scope>
    <source>
        <strain evidence="2 3">FACHB-288</strain>
    </source>
</reference>
<protein>
    <submittedName>
        <fullName evidence="2">CHAT domain-containing protein</fullName>
    </submittedName>
</protein>
<name>A0ABR8AF65_9CYAN</name>
<feature type="domain" description="CHAT" evidence="1">
    <location>
        <begin position="571"/>
        <end position="701"/>
    </location>
</feature>
<evidence type="ECO:0000259" key="1">
    <source>
        <dbReference type="Pfam" id="PF12770"/>
    </source>
</evidence>
<organism evidence="2 3">
    <name type="scientific">Calothrix parietina FACHB-288</name>
    <dbReference type="NCBI Taxonomy" id="2692896"/>
    <lineage>
        <taxon>Bacteria</taxon>
        <taxon>Bacillati</taxon>
        <taxon>Cyanobacteriota</taxon>
        <taxon>Cyanophyceae</taxon>
        <taxon>Nostocales</taxon>
        <taxon>Calotrichaceae</taxon>
        <taxon>Calothrix</taxon>
    </lineage>
</organism>
<dbReference type="RefSeq" id="WP_190545964.1">
    <property type="nucleotide sequence ID" value="NZ_CAWPNO010000074.1"/>
</dbReference>
<evidence type="ECO:0000313" key="2">
    <source>
        <dbReference type="EMBL" id="MBD2198394.1"/>
    </source>
</evidence>
<evidence type="ECO:0000313" key="3">
    <source>
        <dbReference type="Proteomes" id="UP000658514"/>
    </source>
</evidence>
<dbReference type="InterPro" id="IPR024983">
    <property type="entry name" value="CHAT_dom"/>
</dbReference>
<dbReference type="Proteomes" id="UP000658514">
    <property type="component" value="Unassembled WGS sequence"/>
</dbReference>
<keyword evidence="3" id="KW-1185">Reference proteome</keyword>
<accession>A0ABR8AF65</accession>
<sequence length="727" mass="82127">MNSSVTKTLLALLLALKKLEIPLSEDEQALLQDVGQQLALDPDYWEFIEPELITIIQANSTLHQLFEAGKVKLDALDGRIPRELLPSLAYLEKELFGETKEITTFDGQIKGEPNNQPNPVISLTSSILRLSNQDHTVKQLPFIQEISDYVENYRYFNTYFANPDERTTVPPSEPLIHGQTYLLLVDISPERKGIESEPTPFPDQALAQVWNDSESLPLDLAVASKDFNIDTTVKKLTLPRIGASDIVQFTVKPNLFESRGYIQVDLLYRGYLLESKQLAVLIIPVAGTAIPESLRPPQTATITFTTTDLLTHDKLALLPERFLTVDVQVDTRDGSTDLRFLDRTQGNQELVSYSTNLQSGLGNAIARVRQKLHSMAATKEGYQFKTQGDMTLLNAWLPQLADAGRYLYRLLIPENKSLTLGDDQGEKLRAALKPDSVIQINPINPILGLGKATIPWGLLYERKIMPPVKQLHVCEEFPHRDVDCTGCPLKDNYKVVCPHAFWGYRYAIEQLPAWTSNEGLQTPSLVWQIANNQPLYINFNVWRDFRFWQNHLPKIKQLGSVEMLIAQEIIELENIWTSYSSHLDIVYFYCHGGIDEIENLPYLQLSDDKIYSNFIEACGVNWQHRPLVLLNGCATGDYSPESYISLIDDFRAAGASGVIGTECPVPELFAELYAFTLLKRVFRGEPLGKAMLAVRREMLQQNFNPLGLLYSLYAPYEIALARAITHN</sequence>
<dbReference type="EMBL" id="JACJQH010000040">
    <property type="protein sequence ID" value="MBD2198394.1"/>
    <property type="molecule type" value="Genomic_DNA"/>
</dbReference>